<evidence type="ECO:0000256" key="5">
    <source>
        <dbReference type="ARBA" id="ARBA00012697"/>
    </source>
</evidence>
<evidence type="ECO:0000256" key="10">
    <source>
        <dbReference type="ARBA" id="ARBA00023128"/>
    </source>
</evidence>
<keyword evidence="7 15" id="KW-0028">Amino-acid biosynthesis</keyword>
<dbReference type="Proteomes" id="UP000029964">
    <property type="component" value="Unassembled WGS sequence"/>
</dbReference>
<evidence type="ECO:0000256" key="3">
    <source>
        <dbReference type="ARBA" id="ARBA00004925"/>
    </source>
</evidence>
<sequence>MGCVTASNVNWIRSWKTASGCGPCLLFDIMSTSRGQLRSLSSTVSCLKPSPSPRRPAILPASSAPWPASAPRRKLSSPSEERIKQLALDRETIVSVLEASATKRDAKGYLQKYIPNGPGAKALGTAPSTEQPTAQKETGRQAKPNLTTLEDPPHVAVVKLRCPQYLDKATIVGVAKILSQLRVLGLLSVLVLDCGPDETRETLESQAWNLCEALDSFSKPGCKLLQNVVAGYRQTSGDSPSVFGDQMRVDDLGRLERSLRHGLIPVVPSVARRDDISPPQPVDSHQFVLTLTKYLAGMQFTSESHGSQYPDAETPKPRKIASVERIIILDPLGGTPVPGRPGASHRFVNLEQEYDTLLRHLMGPEGSPLAQKDRRSVSATIHASNLDLVKEALSILPSSSSALITTPLAAASTNITESGGLTAPSSEETVQFGFDGMVTTRTRQNPLLHNLLTDKPVFSSSLPVKRVQDDGGNGTDVGPPSAATLVKRGMPLTIYPDPRVQRWSPPEPGGSRLRLTDTCIDLPRLAYLIEDSFNRKLDVQHYLNRVNENLAGIIVAGEYEGGAILTWEQPEGLDYRTAYEQGRLVPYLDKFAVLKSRQGSGGVADILFNAMVGDCFPDGVCWRSRKDNPVNKWYFQRSAGTCELSGSNWTMFWTTLGLDTRHPTVKDYESVCRTVEPSWSDKKHILD</sequence>
<feature type="compositionally biased region" description="Polar residues" evidence="16">
    <location>
        <begin position="126"/>
        <end position="136"/>
    </location>
</feature>
<comment type="similarity">
    <text evidence="4 15">Belongs to the acetyltransferase family.</text>
</comment>
<feature type="region of interest" description="Disordered" evidence="16">
    <location>
        <begin position="48"/>
        <end position="80"/>
    </location>
</feature>
<comment type="pathway">
    <text evidence="3 15">Amino-acid biosynthesis; L-arginine biosynthesis; N(2)-acetyl-L-ornithine from L-glutamate: step 1/4.</text>
</comment>
<dbReference type="GO" id="GO:0005759">
    <property type="term" value="C:mitochondrial matrix"/>
    <property type="evidence" value="ECO:0007669"/>
    <property type="project" value="TreeGrafter"/>
</dbReference>
<evidence type="ECO:0000256" key="7">
    <source>
        <dbReference type="ARBA" id="ARBA00022605"/>
    </source>
</evidence>
<evidence type="ECO:0000256" key="13">
    <source>
        <dbReference type="ARBA" id="ARBA00033251"/>
    </source>
</evidence>
<dbReference type="PROSITE" id="PS51731">
    <property type="entry name" value="GNAT_NAGS"/>
    <property type="match status" value="1"/>
</dbReference>
<reference evidence="19" key="1">
    <citation type="journal article" date="2014" name="Genome Announc.">
        <title>Genome sequence and annotation of Acremonium chrysogenum, producer of the beta-lactam antibiotic cephalosporin C.</title>
        <authorList>
            <person name="Terfehr D."/>
            <person name="Dahlmann T.A."/>
            <person name="Specht T."/>
            <person name="Zadra I."/>
            <person name="Kuernsteiner H."/>
            <person name="Kueck U."/>
        </authorList>
    </citation>
    <scope>NUCLEOTIDE SEQUENCE [LARGE SCALE GENOMIC DNA]</scope>
    <source>
        <strain evidence="19">ATCC 11550 / CBS 779.69 / DSM 880 / IAM 14645 / JCM 23072 / IMI 49137</strain>
    </source>
</reference>
<dbReference type="PANTHER" id="PTHR23342:SF4">
    <property type="entry name" value="AMINO-ACID ACETYLTRANSFERASE, MITOCHONDRIAL"/>
    <property type="match status" value="1"/>
</dbReference>
<evidence type="ECO:0000256" key="14">
    <source>
        <dbReference type="ARBA" id="ARBA00048372"/>
    </source>
</evidence>
<evidence type="ECO:0000256" key="4">
    <source>
        <dbReference type="ARBA" id="ARBA00008694"/>
    </source>
</evidence>
<evidence type="ECO:0000256" key="6">
    <source>
        <dbReference type="ARBA" id="ARBA00018802"/>
    </source>
</evidence>
<evidence type="ECO:0000256" key="12">
    <source>
        <dbReference type="ARBA" id="ARBA00030346"/>
    </source>
</evidence>
<comment type="caution">
    <text evidence="18">The sequence shown here is derived from an EMBL/GenBank/DDBJ whole genome shotgun (WGS) entry which is preliminary data.</text>
</comment>
<evidence type="ECO:0000256" key="9">
    <source>
        <dbReference type="ARBA" id="ARBA00022946"/>
    </source>
</evidence>
<proteinExistence type="inferred from homology"/>
<accession>A0A086T5E7</accession>
<protein>
    <recommendedName>
        <fullName evidence="6 15">Amino-acid acetyltransferase, mitochondrial</fullName>
        <ecNumber evidence="5 15">2.3.1.1</ecNumber>
    </recommendedName>
    <alternativeName>
        <fullName evidence="12 15">Glutamate N-acetyltransferase</fullName>
    </alternativeName>
    <alternativeName>
        <fullName evidence="13 15">N-acetylglutamate synthase</fullName>
    </alternativeName>
</protein>
<evidence type="ECO:0000256" key="16">
    <source>
        <dbReference type="SAM" id="MobiDB-lite"/>
    </source>
</evidence>
<feature type="domain" description="N-acetyltransferase" evidence="17">
    <location>
        <begin position="509"/>
        <end position="677"/>
    </location>
</feature>
<name>A0A086T5E7_HAPC1</name>
<dbReference type="PANTHER" id="PTHR23342">
    <property type="entry name" value="N-ACETYLGLUTAMATE SYNTHASE"/>
    <property type="match status" value="1"/>
</dbReference>
<dbReference type="EC" id="2.3.1.1" evidence="5 15"/>
<dbReference type="UniPathway" id="UPA00068">
    <property type="reaction ID" value="UER00106"/>
</dbReference>
<dbReference type="InterPro" id="IPR006855">
    <property type="entry name" value="Vertebrate-like_GNAT_dom"/>
</dbReference>
<evidence type="ECO:0000256" key="8">
    <source>
        <dbReference type="ARBA" id="ARBA00022679"/>
    </source>
</evidence>
<dbReference type="FunFam" id="3.40.630.30:FF:000049">
    <property type="entry name" value="Amino-acid acetyltransferase, mitochondrial"/>
    <property type="match status" value="1"/>
</dbReference>
<evidence type="ECO:0000256" key="11">
    <source>
        <dbReference type="ARBA" id="ARBA00023315"/>
    </source>
</evidence>
<dbReference type="GO" id="GO:0006526">
    <property type="term" value="P:L-arginine biosynthetic process"/>
    <property type="evidence" value="ECO:0007669"/>
    <property type="project" value="UniProtKB-UniPathway"/>
</dbReference>
<organism evidence="18 19">
    <name type="scientific">Hapsidospora chrysogenum (strain ATCC 11550 / CBS 779.69 / DSM 880 / IAM 14645 / JCM 23072 / IMI 49137)</name>
    <name type="common">Acremonium chrysogenum</name>
    <dbReference type="NCBI Taxonomy" id="857340"/>
    <lineage>
        <taxon>Eukaryota</taxon>
        <taxon>Fungi</taxon>
        <taxon>Dikarya</taxon>
        <taxon>Ascomycota</taxon>
        <taxon>Pezizomycotina</taxon>
        <taxon>Sordariomycetes</taxon>
        <taxon>Hypocreomycetidae</taxon>
        <taxon>Hypocreales</taxon>
        <taxon>Bionectriaceae</taxon>
        <taxon>Hapsidospora</taxon>
    </lineage>
</organism>
<gene>
    <name evidence="18" type="ORF">ACRE_046730</name>
</gene>
<feature type="region of interest" description="Disordered" evidence="16">
    <location>
        <begin position="120"/>
        <end position="148"/>
    </location>
</feature>
<keyword evidence="19" id="KW-1185">Reference proteome</keyword>
<dbReference type="Pfam" id="PF04768">
    <property type="entry name" value="NAT"/>
    <property type="match status" value="1"/>
</dbReference>
<dbReference type="EMBL" id="JPKY01000046">
    <property type="protein sequence ID" value="KFH44579.1"/>
    <property type="molecule type" value="Genomic_DNA"/>
</dbReference>
<evidence type="ECO:0000259" key="17">
    <source>
        <dbReference type="PROSITE" id="PS51731"/>
    </source>
</evidence>
<feature type="compositionally biased region" description="Low complexity" evidence="16">
    <location>
        <begin position="56"/>
        <end position="70"/>
    </location>
</feature>
<dbReference type="STRING" id="857340.A0A086T5E7"/>
<evidence type="ECO:0000313" key="19">
    <source>
        <dbReference type="Proteomes" id="UP000029964"/>
    </source>
</evidence>
<evidence type="ECO:0000256" key="15">
    <source>
        <dbReference type="PIRNR" id="PIRNR007892"/>
    </source>
</evidence>
<dbReference type="AlphaFoldDB" id="A0A086T5E7"/>
<dbReference type="GO" id="GO:0006592">
    <property type="term" value="P:ornithine biosynthetic process"/>
    <property type="evidence" value="ECO:0007669"/>
    <property type="project" value="TreeGrafter"/>
</dbReference>
<keyword evidence="9" id="KW-0809">Transit peptide</keyword>
<comment type="catalytic activity">
    <reaction evidence="14 15">
        <text>L-glutamate + acetyl-CoA = N-acetyl-L-glutamate + CoA + H(+)</text>
        <dbReference type="Rhea" id="RHEA:24292"/>
        <dbReference type="ChEBI" id="CHEBI:15378"/>
        <dbReference type="ChEBI" id="CHEBI:29985"/>
        <dbReference type="ChEBI" id="CHEBI:44337"/>
        <dbReference type="ChEBI" id="CHEBI:57287"/>
        <dbReference type="ChEBI" id="CHEBI:57288"/>
        <dbReference type="EC" id="2.3.1.1"/>
    </reaction>
</comment>
<evidence type="ECO:0000256" key="2">
    <source>
        <dbReference type="ARBA" id="ARBA00004173"/>
    </source>
</evidence>
<dbReference type="PIRSF" id="PIRSF007892">
    <property type="entry name" value="NAGS_fungal"/>
    <property type="match status" value="1"/>
</dbReference>
<comment type="function">
    <text evidence="1 15">N-acetylglutamate synthase involved in arginine biosynthesis.</text>
</comment>
<keyword evidence="10 15" id="KW-0496">Mitochondrion</keyword>
<dbReference type="Gene3D" id="3.40.630.30">
    <property type="match status" value="1"/>
</dbReference>
<dbReference type="GO" id="GO:0004042">
    <property type="term" value="F:L-glutamate N-acetyltransferase activity"/>
    <property type="evidence" value="ECO:0007669"/>
    <property type="project" value="InterPro"/>
</dbReference>
<evidence type="ECO:0000313" key="18">
    <source>
        <dbReference type="EMBL" id="KFH44579.1"/>
    </source>
</evidence>
<dbReference type="InterPro" id="IPR011190">
    <property type="entry name" value="GlcNAc_Synth_fun"/>
</dbReference>
<dbReference type="OrthoDB" id="5585968at2759"/>
<keyword evidence="11 15" id="KW-0012">Acyltransferase</keyword>
<evidence type="ECO:0000256" key="1">
    <source>
        <dbReference type="ARBA" id="ARBA00002294"/>
    </source>
</evidence>
<dbReference type="HOGENOM" id="CLU_013088_0_0_1"/>
<keyword evidence="8 15" id="KW-0808">Transferase</keyword>
<comment type="subcellular location">
    <subcellularLocation>
        <location evidence="2 15">Mitochondrion</location>
    </subcellularLocation>
</comment>